<dbReference type="PANTHER" id="PTHR35848">
    <property type="entry name" value="OXALATE-BINDING PROTEIN"/>
    <property type="match status" value="1"/>
</dbReference>
<keyword evidence="4" id="KW-1185">Reference proteome</keyword>
<dbReference type="Gene3D" id="2.60.120.10">
    <property type="entry name" value="Jelly Rolls"/>
    <property type="match status" value="1"/>
</dbReference>
<evidence type="ECO:0000259" key="2">
    <source>
        <dbReference type="Pfam" id="PF07883"/>
    </source>
</evidence>
<dbReference type="RefSeq" id="WP_072738520.1">
    <property type="nucleotide sequence ID" value="NZ_CP048813.1"/>
</dbReference>
<dbReference type="SUPFAM" id="SSF51182">
    <property type="entry name" value="RmlC-like cupins"/>
    <property type="match status" value="1"/>
</dbReference>
<evidence type="ECO:0000313" key="3">
    <source>
        <dbReference type="EMBL" id="SDI50542.1"/>
    </source>
</evidence>
<proteinExistence type="predicted"/>
<feature type="domain" description="Cupin type-2" evidence="2">
    <location>
        <begin position="43"/>
        <end position="111"/>
    </location>
</feature>
<dbReference type="Proteomes" id="UP000183263">
    <property type="component" value="Unassembled WGS sequence"/>
</dbReference>
<dbReference type="Pfam" id="PF07883">
    <property type="entry name" value="Cupin_2"/>
    <property type="match status" value="1"/>
</dbReference>
<dbReference type="AlphaFoldDB" id="A0A1G8L4E2"/>
<dbReference type="InterPro" id="IPR013096">
    <property type="entry name" value="Cupin_2"/>
</dbReference>
<gene>
    <name evidence="3" type="ORF">SAMN05444695_10859</name>
</gene>
<name>A0A1G8L4E2_9NOCA</name>
<accession>A0A1G8L4E2</accession>
<organism evidence="3 4">
    <name type="scientific">Rhodococcus triatomae</name>
    <dbReference type="NCBI Taxonomy" id="300028"/>
    <lineage>
        <taxon>Bacteria</taxon>
        <taxon>Bacillati</taxon>
        <taxon>Actinomycetota</taxon>
        <taxon>Actinomycetes</taxon>
        <taxon>Mycobacteriales</taxon>
        <taxon>Nocardiaceae</taxon>
        <taxon>Rhodococcus</taxon>
    </lineage>
</organism>
<keyword evidence="1" id="KW-0479">Metal-binding</keyword>
<reference evidence="3 4" key="1">
    <citation type="submission" date="2016-10" db="EMBL/GenBank/DDBJ databases">
        <authorList>
            <person name="de Groot N.N."/>
        </authorList>
    </citation>
    <scope>NUCLEOTIDE SEQUENCE [LARGE SCALE GENOMIC DNA]</scope>
    <source>
        <strain evidence="3 4">DSM 44892</strain>
    </source>
</reference>
<dbReference type="GO" id="GO:0046872">
    <property type="term" value="F:metal ion binding"/>
    <property type="evidence" value="ECO:0007669"/>
    <property type="project" value="UniProtKB-KW"/>
</dbReference>
<protein>
    <submittedName>
        <fullName evidence="3">Cupin domain-containing protein</fullName>
    </submittedName>
</protein>
<dbReference type="InterPro" id="IPR051610">
    <property type="entry name" value="GPI/OXD"/>
</dbReference>
<dbReference type="InterPro" id="IPR011051">
    <property type="entry name" value="RmlC_Cupin_sf"/>
</dbReference>
<dbReference type="PANTHER" id="PTHR35848:SF6">
    <property type="entry name" value="CUPIN TYPE-2 DOMAIN-CONTAINING PROTEIN"/>
    <property type="match status" value="1"/>
</dbReference>
<evidence type="ECO:0000256" key="1">
    <source>
        <dbReference type="ARBA" id="ARBA00022723"/>
    </source>
</evidence>
<evidence type="ECO:0000313" key="4">
    <source>
        <dbReference type="Proteomes" id="UP000183263"/>
    </source>
</evidence>
<dbReference type="InterPro" id="IPR014710">
    <property type="entry name" value="RmlC-like_jellyroll"/>
</dbReference>
<dbReference type="OrthoDB" id="9791637at2"/>
<dbReference type="EMBL" id="FNDN01000008">
    <property type="protein sequence ID" value="SDI50542.1"/>
    <property type="molecule type" value="Genomic_DNA"/>
</dbReference>
<sequence>MTGAPPVVRNLDELTASLISPEDSVRLCTLAGPADGSSASVFLEIWEPGGAQPVNSHDDSAEIFIVLSGRARAHSDDHVVELRAGDVLVLRPGSEHRIVNISETERLHTITVMADDGGFADLVNRGTPAALTAQDIATLVGRTALPDHQAAHRRA</sequence>